<evidence type="ECO:0000313" key="4">
    <source>
        <dbReference type="Proteomes" id="UP000698800"/>
    </source>
</evidence>
<feature type="domain" description="FAD dependent oxidoreductase" evidence="2">
    <location>
        <begin position="46"/>
        <end position="414"/>
    </location>
</feature>
<dbReference type="GO" id="GO:0005737">
    <property type="term" value="C:cytoplasm"/>
    <property type="evidence" value="ECO:0007669"/>
    <property type="project" value="TreeGrafter"/>
</dbReference>
<dbReference type="EMBL" id="JAGHQL010000006">
    <property type="protein sequence ID" value="KAH0545364.1"/>
    <property type="molecule type" value="Genomic_DNA"/>
</dbReference>
<dbReference type="SUPFAM" id="SSF51905">
    <property type="entry name" value="FAD/NAD(P)-binding domain"/>
    <property type="match status" value="1"/>
</dbReference>
<dbReference type="PANTHER" id="PTHR13847:SF129">
    <property type="entry name" value="FAD DEPENDENT OXIDOREDUCTASE"/>
    <property type="match status" value="1"/>
</dbReference>
<gene>
    <name evidence="3" type="ORF">FGG08_000505</name>
</gene>
<accession>A0A9P8I8W2</accession>
<feature type="region of interest" description="Disordered" evidence="1">
    <location>
        <begin position="1"/>
        <end position="21"/>
    </location>
</feature>
<dbReference type="OrthoDB" id="429143at2759"/>
<keyword evidence="4" id="KW-1185">Reference proteome</keyword>
<sequence>MDTLPSIPNKPANLPSPNSTNSFWHRSPSSFLLHHRSTPELPSSADVVIVGSGITGAFCAKYLAQSANLNVVMVEAREACWGATGRNGGHCKPHIYPMPLDIAQFELRNLRTIADLVAQHHIDCEFQQTSDGTCYAFNSTREFAKAKKLVQALQSSGSEMAQYISLAEDKASLKSLLIPNAAGAITQTIAAKLWPYKLVAWVLEDLIKNSHLNLQTKTPVLSLEQQGEGNKKWAVCTSRGTIEATSVVLATNAYTSHLLPEFADLIVPVRGEMSALTPPASLRANPLTRTYVFLGGGDQGYIQDGYLTQRPVDPSGDSGGQMMFGGARCDARNMGVGVDDDSEIDKPSAKRLHTLMKHLVPASDAGDAAPPLLEAENEWSGIMGFSRDGCPWVGKVPGKNGVYLSGGYTGHGSSLVFNIRKPPLSAVV</sequence>
<dbReference type="Gene3D" id="3.50.50.60">
    <property type="entry name" value="FAD/NAD(P)-binding domain"/>
    <property type="match status" value="1"/>
</dbReference>
<evidence type="ECO:0000259" key="2">
    <source>
        <dbReference type="Pfam" id="PF01266"/>
    </source>
</evidence>
<reference evidence="3" key="1">
    <citation type="submission" date="2021-03" db="EMBL/GenBank/DDBJ databases">
        <title>Comparative genomics and phylogenomic investigation of the class Geoglossomycetes provide insights into ecological specialization and systematics.</title>
        <authorList>
            <person name="Melie T."/>
            <person name="Pirro S."/>
            <person name="Miller A.N."/>
            <person name="Quandt A."/>
        </authorList>
    </citation>
    <scope>NUCLEOTIDE SEQUENCE</scope>
    <source>
        <strain evidence="3">GBOQ0MN5Z8</strain>
    </source>
</reference>
<protein>
    <recommendedName>
        <fullName evidence="2">FAD dependent oxidoreductase domain-containing protein</fullName>
    </recommendedName>
</protein>
<evidence type="ECO:0000256" key="1">
    <source>
        <dbReference type="SAM" id="MobiDB-lite"/>
    </source>
</evidence>
<proteinExistence type="predicted"/>
<dbReference type="AlphaFoldDB" id="A0A9P8I8W2"/>
<evidence type="ECO:0000313" key="3">
    <source>
        <dbReference type="EMBL" id="KAH0545364.1"/>
    </source>
</evidence>
<dbReference type="InterPro" id="IPR006076">
    <property type="entry name" value="FAD-dep_OxRdtase"/>
</dbReference>
<dbReference type="PANTHER" id="PTHR13847">
    <property type="entry name" value="SARCOSINE DEHYDROGENASE-RELATED"/>
    <property type="match status" value="1"/>
</dbReference>
<dbReference type="Gene3D" id="3.30.9.10">
    <property type="entry name" value="D-Amino Acid Oxidase, subunit A, domain 2"/>
    <property type="match status" value="1"/>
</dbReference>
<dbReference type="Pfam" id="PF01266">
    <property type="entry name" value="DAO"/>
    <property type="match status" value="1"/>
</dbReference>
<dbReference type="Proteomes" id="UP000698800">
    <property type="component" value="Unassembled WGS sequence"/>
</dbReference>
<dbReference type="InterPro" id="IPR036188">
    <property type="entry name" value="FAD/NAD-bd_sf"/>
</dbReference>
<name>A0A9P8I8W2_9PEZI</name>
<organism evidence="3 4">
    <name type="scientific">Glutinoglossum americanum</name>
    <dbReference type="NCBI Taxonomy" id="1670608"/>
    <lineage>
        <taxon>Eukaryota</taxon>
        <taxon>Fungi</taxon>
        <taxon>Dikarya</taxon>
        <taxon>Ascomycota</taxon>
        <taxon>Pezizomycotina</taxon>
        <taxon>Geoglossomycetes</taxon>
        <taxon>Geoglossales</taxon>
        <taxon>Geoglossaceae</taxon>
        <taxon>Glutinoglossum</taxon>
    </lineage>
</organism>
<comment type="caution">
    <text evidence="3">The sequence shown here is derived from an EMBL/GenBank/DDBJ whole genome shotgun (WGS) entry which is preliminary data.</text>
</comment>